<comment type="similarity">
    <text evidence="1">Belongs to the metallo-beta-lactamase superfamily. Class-B beta-lactamase family.</text>
</comment>
<dbReference type="Pfam" id="PF00753">
    <property type="entry name" value="Lactamase_B"/>
    <property type="match status" value="1"/>
</dbReference>
<dbReference type="SMART" id="SM00849">
    <property type="entry name" value="Lactamase_B"/>
    <property type="match status" value="1"/>
</dbReference>
<name>A0A1G8NVV8_9GAMM</name>
<evidence type="ECO:0000259" key="2">
    <source>
        <dbReference type="SMART" id="SM00849"/>
    </source>
</evidence>
<dbReference type="SUPFAM" id="SSF56281">
    <property type="entry name" value="Metallo-hydrolase/oxidoreductase"/>
    <property type="match status" value="1"/>
</dbReference>
<dbReference type="CDD" id="cd16282">
    <property type="entry name" value="metallo-hydrolase-like_MBL-fold"/>
    <property type="match status" value="1"/>
</dbReference>
<keyword evidence="4" id="KW-1185">Reference proteome</keyword>
<dbReference type="Proteomes" id="UP000199527">
    <property type="component" value="Unassembled WGS sequence"/>
</dbReference>
<feature type="domain" description="Metallo-beta-lactamase" evidence="2">
    <location>
        <begin position="42"/>
        <end position="214"/>
    </location>
</feature>
<evidence type="ECO:0000313" key="3">
    <source>
        <dbReference type="EMBL" id="SDI84323.1"/>
    </source>
</evidence>
<proteinExistence type="inferred from homology"/>
<sequence>MRKLLLLTLIFALPASGDDRFKDIEIVSQEVAQGVYMLTGSGGNIGVSAGDDGILIIDDQFAPLADRIAAALTAINPKPVKYLLNTHYHGDHIGGNAEFASQATIFAHHNVRLRLAQDSSLTPAHLPVVTYSDGITIHFNGDRLRVVHLPSGHTDGDSLVRFERANVVHMGDLFFKDTFPYVDLKGGGSVEGYLNNVTTALGWMDDDTKVIPGHGGLATKADMQKFQEMLLNSITWARKQPMDASLQQWQAAFPESLHSWSWRFITTERWVTTLYEDKARIHD</sequence>
<dbReference type="PANTHER" id="PTHR42951:SF4">
    <property type="entry name" value="ACYL-COENZYME A THIOESTERASE MBLAC2"/>
    <property type="match status" value="1"/>
</dbReference>
<dbReference type="AlphaFoldDB" id="A0A1G8NVV8"/>
<dbReference type="RefSeq" id="WP_090363281.1">
    <property type="nucleotide sequence ID" value="NZ_FNEM01000003.1"/>
</dbReference>
<dbReference type="InterPro" id="IPR036866">
    <property type="entry name" value="RibonucZ/Hydroxyglut_hydro"/>
</dbReference>
<dbReference type="PANTHER" id="PTHR42951">
    <property type="entry name" value="METALLO-BETA-LACTAMASE DOMAIN-CONTAINING"/>
    <property type="match status" value="1"/>
</dbReference>
<dbReference type="GO" id="GO:0017001">
    <property type="term" value="P:antibiotic catabolic process"/>
    <property type="evidence" value="ECO:0007669"/>
    <property type="project" value="UniProtKB-ARBA"/>
</dbReference>
<dbReference type="InterPro" id="IPR050855">
    <property type="entry name" value="NDM-1-like"/>
</dbReference>
<gene>
    <name evidence="3" type="ORF">SAMN04488540_103251</name>
</gene>
<evidence type="ECO:0000256" key="1">
    <source>
        <dbReference type="ARBA" id="ARBA00005250"/>
    </source>
</evidence>
<reference evidence="4" key="1">
    <citation type="submission" date="2016-10" db="EMBL/GenBank/DDBJ databases">
        <authorList>
            <person name="Varghese N."/>
            <person name="Submissions S."/>
        </authorList>
    </citation>
    <scope>NUCLEOTIDE SEQUENCE [LARGE SCALE GENOMIC DNA]</scope>
    <source>
        <strain evidence="4">DSM 23317</strain>
    </source>
</reference>
<evidence type="ECO:0000313" key="4">
    <source>
        <dbReference type="Proteomes" id="UP000199527"/>
    </source>
</evidence>
<protein>
    <submittedName>
        <fullName evidence="3">Glyoxylase, beta-lactamase superfamily II</fullName>
    </submittedName>
</protein>
<dbReference type="Gene3D" id="3.60.15.10">
    <property type="entry name" value="Ribonuclease Z/Hydroxyacylglutathione hydrolase-like"/>
    <property type="match status" value="1"/>
</dbReference>
<dbReference type="OrthoDB" id="9769598at2"/>
<organism evidence="3 4">
    <name type="scientific">Ferrimonas sediminum</name>
    <dbReference type="NCBI Taxonomy" id="718193"/>
    <lineage>
        <taxon>Bacteria</taxon>
        <taxon>Pseudomonadati</taxon>
        <taxon>Pseudomonadota</taxon>
        <taxon>Gammaproteobacteria</taxon>
        <taxon>Alteromonadales</taxon>
        <taxon>Ferrimonadaceae</taxon>
        <taxon>Ferrimonas</taxon>
    </lineage>
</organism>
<accession>A0A1G8NVV8</accession>
<dbReference type="InterPro" id="IPR001279">
    <property type="entry name" value="Metallo-B-lactamas"/>
</dbReference>
<dbReference type="EMBL" id="FNEM01000003">
    <property type="protein sequence ID" value="SDI84323.1"/>
    <property type="molecule type" value="Genomic_DNA"/>
</dbReference>